<proteinExistence type="predicted"/>
<organism evidence="1 2">
    <name type="scientific">Catenulispora acidiphila (strain DSM 44928 / JCM 14897 / NBRC 102108 / NRRL B-24433 / ID139908)</name>
    <dbReference type="NCBI Taxonomy" id="479433"/>
    <lineage>
        <taxon>Bacteria</taxon>
        <taxon>Bacillati</taxon>
        <taxon>Actinomycetota</taxon>
        <taxon>Actinomycetes</taxon>
        <taxon>Catenulisporales</taxon>
        <taxon>Catenulisporaceae</taxon>
        <taxon>Catenulispora</taxon>
    </lineage>
</organism>
<dbReference type="AlphaFoldDB" id="C7Q177"/>
<dbReference type="EMBL" id="CP001700">
    <property type="protein sequence ID" value="ACU71752.1"/>
    <property type="molecule type" value="Genomic_DNA"/>
</dbReference>
<dbReference type="HOGENOM" id="CLU_2128985_0_0_11"/>
<dbReference type="RefSeq" id="WP_012787045.1">
    <property type="nucleotide sequence ID" value="NC_013131.1"/>
</dbReference>
<protein>
    <submittedName>
        <fullName evidence="1">Uncharacterized protein</fullName>
    </submittedName>
</protein>
<evidence type="ECO:0000313" key="1">
    <source>
        <dbReference type="EMBL" id="ACU71752.1"/>
    </source>
</evidence>
<accession>C7Q177</accession>
<dbReference type="STRING" id="479433.Caci_2843"/>
<sequence length="113" mass="12539">MADEATGLPHELADLGFEEVRVARVQPGVVIVLMTSKQITDEQAAVMHQQLSTLFEGHRVAILQDGLFLEVLRPTQDAPTQTQLEYKADAFDASGFMDEARKHVRMRGYGGLQ</sequence>
<dbReference type="KEGG" id="cai:Caci_2843"/>
<evidence type="ECO:0000313" key="2">
    <source>
        <dbReference type="Proteomes" id="UP000000851"/>
    </source>
</evidence>
<dbReference type="Proteomes" id="UP000000851">
    <property type="component" value="Chromosome"/>
</dbReference>
<dbReference type="InParanoid" id="C7Q177"/>
<reference evidence="1 2" key="1">
    <citation type="journal article" date="2009" name="Stand. Genomic Sci.">
        <title>Complete genome sequence of Catenulispora acidiphila type strain (ID 139908).</title>
        <authorList>
            <person name="Copeland A."/>
            <person name="Lapidus A."/>
            <person name="Glavina Del Rio T."/>
            <person name="Nolan M."/>
            <person name="Lucas S."/>
            <person name="Chen F."/>
            <person name="Tice H."/>
            <person name="Cheng J.F."/>
            <person name="Bruce D."/>
            <person name="Goodwin L."/>
            <person name="Pitluck S."/>
            <person name="Mikhailova N."/>
            <person name="Pati A."/>
            <person name="Ivanova N."/>
            <person name="Mavromatis K."/>
            <person name="Chen A."/>
            <person name="Palaniappan K."/>
            <person name="Chain P."/>
            <person name="Land M."/>
            <person name="Hauser L."/>
            <person name="Chang Y.J."/>
            <person name="Jeffries C.D."/>
            <person name="Chertkov O."/>
            <person name="Brettin T."/>
            <person name="Detter J.C."/>
            <person name="Han C."/>
            <person name="Ali Z."/>
            <person name="Tindall B.J."/>
            <person name="Goker M."/>
            <person name="Bristow J."/>
            <person name="Eisen J.A."/>
            <person name="Markowitz V."/>
            <person name="Hugenholtz P."/>
            <person name="Kyrpides N.C."/>
            <person name="Klenk H.P."/>
        </authorList>
    </citation>
    <scope>NUCLEOTIDE SEQUENCE [LARGE SCALE GENOMIC DNA]</scope>
    <source>
        <strain evidence="2">DSM 44928 / JCM 14897 / NBRC 102108 / NRRL B-24433 / ID139908</strain>
    </source>
</reference>
<name>C7Q177_CATAD</name>
<keyword evidence="2" id="KW-1185">Reference proteome</keyword>
<gene>
    <name evidence="1" type="ordered locus">Caci_2843</name>
</gene>